<organism evidence="9 10">
    <name type="scientific">Zingiber officinale</name>
    <name type="common">Ginger</name>
    <name type="synonym">Amomum zingiber</name>
    <dbReference type="NCBI Taxonomy" id="94328"/>
    <lineage>
        <taxon>Eukaryota</taxon>
        <taxon>Viridiplantae</taxon>
        <taxon>Streptophyta</taxon>
        <taxon>Embryophyta</taxon>
        <taxon>Tracheophyta</taxon>
        <taxon>Spermatophyta</taxon>
        <taxon>Magnoliopsida</taxon>
        <taxon>Liliopsida</taxon>
        <taxon>Zingiberales</taxon>
        <taxon>Zingiberaceae</taxon>
        <taxon>Zingiber</taxon>
    </lineage>
</organism>
<comment type="caution">
    <text evidence="9">The sequence shown here is derived from an EMBL/GenBank/DDBJ whole genome shotgun (WGS) entry which is preliminary data.</text>
</comment>
<dbReference type="GO" id="GO:0000781">
    <property type="term" value="C:chromosome, telomeric region"/>
    <property type="evidence" value="ECO:0007669"/>
    <property type="project" value="UniProtKB-SubCell"/>
</dbReference>
<keyword evidence="5" id="KW-0779">Telomere</keyword>
<keyword evidence="7" id="KW-0539">Nucleus</keyword>
<evidence type="ECO:0000256" key="2">
    <source>
        <dbReference type="ARBA" id="ARBA00004574"/>
    </source>
</evidence>
<dbReference type="Proteomes" id="UP000734854">
    <property type="component" value="Unassembled WGS sequence"/>
</dbReference>
<dbReference type="GO" id="GO:0003677">
    <property type="term" value="F:DNA binding"/>
    <property type="evidence" value="ECO:0007669"/>
    <property type="project" value="UniProtKB-KW"/>
</dbReference>
<dbReference type="EMBL" id="JACMSC010000185">
    <property type="protein sequence ID" value="KAG6466197.1"/>
    <property type="molecule type" value="Genomic_DNA"/>
</dbReference>
<keyword evidence="6" id="KW-0238">DNA-binding</keyword>
<keyword evidence="4" id="KW-0158">Chromosome</keyword>
<evidence type="ECO:0000256" key="6">
    <source>
        <dbReference type="ARBA" id="ARBA00023125"/>
    </source>
</evidence>
<gene>
    <name evidence="9" type="ORF">ZIOFF_075981</name>
</gene>
<evidence type="ECO:0000256" key="4">
    <source>
        <dbReference type="ARBA" id="ARBA00022454"/>
    </source>
</evidence>
<dbReference type="SUPFAM" id="SSF50249">
    <property type="entry name" value="Nucleic acid-binding proteins"/>
    <property type="match status" value="2"/>
</dbReference>
<protein>
    <recommendedName>
        <fullName evidence="3">CST complex subunit STN1</fullName>
    </recommendedName>
    <alternativeName>
        <fullName evidence="8">Suppressor of cdc thirteen homolog</fullName>
    </alternativeName>
</protein>
<name>A0A8J5EKG9_ZINOF</name>
<evidence type="ECO:0000256" key="7">
    <source>
        <dbReference type="ARBA" id="ARBA00023242"/>
    </source>
</evidence>
<evidence type="ECO:0000256" key="5">
    <source>
        <dbReference type="ARBA" id="ARBA00022895"/>
    </source>
</evidence>
<sequence length="449" mass="50307">MPDQVISINMTTSTRCTYWSMRASDFLSISIHTEPNYPTSFTTQRGTPVSLIETLGRVVRLQRTPLTLTIRIYDGSGQIPCIQTLEPAHGTYVSPDIARRQAEPVELGKLVRVLGKLDLGPDGALQLIDYYFMVEHRSDADTLHIYNCMLLHWKEDNEKEISNAKVSWRASPCSVASRRLLWRALSCHVARSVPLWFVGCSVPSRRQECRVVLCRVACSVLWVLYCNVVSHALSSCPVPSRLVPSCLVLSLHVTSCPDLSHLSQIPSSQNHLTLNLPAPPKNFPSSAVNLIFTKMNWFQAIHVKLLASNFLSLTVHNPPNSAPTFFRRGMQVWRLETLGVVVSKDRTGDFLKFVVDDGTGCIPCIIDLTDRSHLGLAAEVETERVLREAATVELGKLMRVRGKITLGEEGGLQLKVRDVVVERDPNMEPLHWMDCIRLARSCYDRAGRP</sequence>
<dbReference type="PANTHER" id="PTHR13989">
    <property type="entry name" value="REPLICATION PROTEIN A-RELATED"/>
    <property type="match status" value="1"/>
</dbReference>
<evidence type="ECO:0000313" key="9">
    <source>
        <dbReference type="EMBL" id="KAG6466197.1"/>
    </source>
</evidence>
<dbReference type="InterPro" id="IPR012340">
    <property type="entry name" value="NA-bd_OB-fold"/>
</dbReference>
<comment type="subcellular location">
    <subcellularLocation>
        <location evidence="2">Chromosome</location>
        <location evidence="2">Telomere</location>
    </subcellularLocation>
    <subcellularLocation>
        <location evidence="1">Nucleus</location>
    </subcellularLocation>
</comment>
<dbReference type="GO" id="GO:0005634">
    <property type="term" value="C:nucleus"/>
    <property type="evidence" value="ECO:0007669"/>
    <property type="project" value="UniProtKB-SubCell"/>
</dbReference>
<evidence type="ECO:0000256" key="1">
    <source>
        <dbReference type="ARBA" id="ARBA00004123"/>
    </source>
</evidence>
<keyword evidence="10" id="KW-1185">Reference proteome</keyword>
<evidence type="ECO:0000256" key="8">
    <source>
        <dbReference type="ARBA" id="ARBA00030039"/>
    </source>
</evidence>
<dbReference type="PANTHER" id="PTHR13989:SF33">
    <property type="entry name" value="CST COMPLEX SUBUNIT STN1"/>
    <property type="match status" value="1"/>
</dbReference>
<dbReference type="AlphaFoldDB" id="A0A8J5EKG9"/>
<accession>A0A8J5EKG9</accession>
<dbReference type="InterPro" id="IPR040260">
    <property type="entry name" value="RFA2-like"/>
</dbReference>
<evidence type="ECO:0000256" key="3">
    <source>
        <dbReference type="ARBA" id="ARBA00017411"/>
    </source>
</evidence>
<dbReference type="Gene3D" id="2.40.50.140">
    <property type="entry name" value="Nucleic acid-binding proteins"/>
    <property type="match status" value="2"/>
</dbReference>
<reference evidence="9 10" key="1">
    <citation type="submission" date="2020-08" db="EMBL/GenBank/DDBJ databases">
        <title>Plant Genome Project.</title>
        <authorList>
            <person name="Zhang R.-G."/>
        </authorList>
    </citation>
    <scope>NUCLEOTIDE SEQUENCE [LARGE SCALE GENOMIC DNA]</scope>
    <source>
        <tissue evidence="9">Rhizome</tissue>
    </source>
</reference>
<proteinExistence type="predicted"/>
<evidence type="ECO:0000313" key="10">
    <source>
        <dbReference type="Proteomes" id="UP000734854"/>
    </source>
</evidence>